<comment type="caution">
    <text evidence="1">The sequence shown here is derived from an EMBL/GenBank/DDBJ whole genome shotgun (WGS) entry which is preliminary data.</text>
</comment>
<name>A0AAV7NCQ3_PLEWA</name>
<accession>A0AAV7NCQ3</accession>
<protein>
    <submittedName>
        <fullName evidence="1">Uncharacterized protein</fullName>
    </submittedName>
</protein>
<evidence type="ECO:0000313" key="2">
    <source>
        <dbReference type="Proteomes" id="UP001066276"/>
    </source>
</evidence>
<evidence type="ECO:0000313" key="1">
    <source>
        <dbReference type="EMBL" id="KAJ1112914.1"/>
    </source>
</evidence>
<sequence>MTGVSPFKLLRGRHPVSKLCPWWVKRKQGKECEDVSLEEFRKKVRCKQKKIKEIYDRKWKVKEPSFAIGDWVRIRKPDFVRKGASKFGRALKVVKVLRNSAVTQDGKVWNVRREAKSCGNGDYLDEGEGVDHLVARWSGFGNCGARSFVCVGSETDYEQSIAGEVSGEGVIADNQGNNKDIVLNKDSVASVVKSNART</sequence>
<dbReference type="AlphaFoldDB" id="A0AAV7NCQ3"/>
<keyword evidence="2" id="KW-1185">Reference proteome</keyword>
<gene>
    <name evidence="1" type="ORF">NDU88_001175</name>
</gene>
<feature type="non-terminal residue" evidence="1">
    <location>
        <position position="198"/>
    </location>
</feature>
<dbReference type="Proteomes" id="UP001066276">
    <property type="component" value="Chromosome 8"/>
</dbReference>
<proteinExistence type="predicted"/>
<reference evidence="1" key="1">
    <citation type="journal article" date="2022" name="bioRxiv">
        <title>Sequencing and chromosome-scale assembly of the giantPleurodeles waltlgenome.</title>
        <authorList>
            <person name="Brown T."/>
            <person name="Elewa A."/>
            <person name="Iarovenko S."/>
            <person name="Subramanian E."/>
            <person name="Araus A.J."/>
            <person name="Petzold A."/>
            <person name="Susuki M."/>
            <person name="Suzuki K.-i.T."/>
            <person name="Hayashi T."/>
            <person name="Toyoda A."/>
            <person name="Oliveira C."/>
            <person name="Osipova E."/>
            <person name="Leigh N.D."/>
            <person name="Simon A."/>
            <person name="Yun M.H."/>
        </authorList>
    </citation>
    <scope>NUCLEOTIDE SEQUENCE</scope>
    <source>
        <strain evidence="1">20211129_DDA</strain>
        <tissue evidence="1">Liver</tissue>
    </source>
</reference>
<dbReference type="EMBL" id="JANPWB010000012">
    <property type="protein sequence ID" value="KAJ1112914.1"/>
    <property type="molecule type" value="Genomic_DNA"/>
</dbReference>
<organism evidence="1 2">
    <name type="scientific">Pleurodeles waltl</name>
    <name type="common">Iberian ribbed newt</name>
    <dbReference type="NCBI Taxonomy" id="8319"/>
    <lineage>
        <taxon>Eukaryota</taxon>
        <taxon>Metazoa</taxon>
        <taxon>Chordata</taxon>
        <taxon>Craniata</taxon>
        <taxon>Vertebrata</taxon>
        <taxon>Euteleostomi</taxon>
        <taxon>Amphibia</taxon>
        <taxon>Batrachia</taxon>
        <taxon>Caudata</taxon>
        <taxon>Salamandroidea</taxon>
        <taxon>Salamandridae</taxon>
        <taxon>Pleurodelinae</taxon>
        <taxon>Pleurodeles</taxon>
    </lineage>
</organism>